<dbReference type="KEGG" id="pabo:BCY86_02720"/>
<proteinExistence type="predicted"/>
<sequence>MLSMNAFPASCRVTNCYLSPYLMASSVKWGQACDLRLVRDSLVVQVLKKPLSVVRMHLKHRFDKLFVQRLTIKGKVVPLKGLSQRLREQRAGHCGAAVINASSVNPP</sequence>
<dbReference type="AlphaFoldDB" id="A0A1L6MW04"/>
<name>A0A1L6MW04_9BACT</name>
<dbReference type="Proteomes" id="UP000185544">
    <property type="component" value="Chromosome"/>
</dbReference>
<gene>
    <name evidence="1" type="ORF">BCY86_02720</name>
</gene>
<evidence type="ECO:0000313" key="2">
    <source>
        <dbReference type="Proteomes" id="UP000185544"/>
    </source>
</evidence>
<evidence type="ECO:0000313" key="1">
    <source>
        <dbReference type="EMBL" id="APR99706.1"/>
    </source>
</evidence>
<organism evidence="1 2">
    <name type="scientific">Pajaroellobacter abortibovis</name>
    <dbReference type="NCBI Taxonomy" id="1882918"/>
    <lineage>
        <taxon>Bacteria</taxon>
        <taxon>Pseudomonadati</taxon>
        <taxon>Myxococcota</taxon>
        <taxon>Polyangia</taxon>
        <taxon>Polyangiales</taxon>
        <taxon>Polyangiaceae</taxon>
    </lineage>
</organism>
<protein>
    <submittedName>
        <fullName evidence="1">Uncharacterized protein</fullName>
    </submittedName>
</protein>
<accession>A0A1L6MW04</accession>
<reference evidence="1 2" key="1">
    <citation type="submission" date="2016-08" db="EMBL/GenBank/DDBJ databases">
        <title>Identification and validation of antigenic proteins from Pajaroellobacter abortibovis using de-novo genome sequence assembly and reverse vaccinology.</title>
        <authorList>
            <person name="Welly B.T."/>
            <person name="Miller M.R."/>
            <person name="Stott J.L."/>
            <person name="Blanchard M.T."/>
            <person name="Islas-Trejo A.D."/>
            <person name="O'Rourke S.M."/>
            <person name="Young A.E."/>
            <person name="Medrano J.F."/>
            <person name="Van Eenennaam A.L."/>
        </authorList>
    </citation>
    <scope>NUCLEOTIDE SEQUENCE [LARGE SCALE GENOMIC DNA]</scope>
    <source>
        <strain evidence="1 2">BTF92-0548A/99-0131</strain>
    </source>
</reference>
<keyword evidence="2" id="KW-1185">Reference proteome</keyword>
<dbReference type="EMBL" id="CP016908">
    <property type="protein sequence ID" value="APR99706.1"/>
    <property type="molecule type" value="Genomic_DNA"/>
</dbReference>